<sequence>MNRAHGRKSWYQKRSDFTSIQLISTSSPQMLAPRFSVWDDPCAGFYIVTMDGVKETQSFVSQNGGASAVIATELQNSTLDSDPAAINALVPVFCGLLITKILVLLALLLRLLSPALTLHHNQKAPPLSTSSEMPQLSS</sequence>
<evidence type="ECO:0000313" key="6">
    <source>
        <dbReference type="Proteomes" id="UP000092124"/>
    </source>
</evidence>
<keyword evidence="1" id="KW-0732">Signal</keyword>
<evidence type="ECO:0000256" key="4">
    <source>
        <dbReference type="SAM" id="Phobius"/>
    </source>
</evidence>
<comment type="caution">
    <text evidence="5">The sequence shown here is derived from an EMBL/GenBank/DDBJ whole genome shotgun (WGS) entry which is preliminary data.</text>
</comment>
<protein>
    <submittedName>
        <fullName evidence="5">Uncharacterized protein</fullName>
    </submittedName>
</protein>
<keyword evidence="2" id="KW-1015">Disulfide bond</keyword>
<dbReference type="EMBL" id="LZPO01089559">
    <property type="protein sequence ID" value="OBS65649.1"/>
    <property type="molecule type" value="Genomic_DNA"/>
</dbReference>
<dbReference type="AlphaFoldDB" id="A0A1A6GIF9"/>
<keyword evidence="4" id="KW-1133">Transmembrane helix</keyword>
<reference evidence="5 6" key="1">
    <citation type="submission" date="2016-06" db="EMBL/GenBank/DDBJ databases">
        <title>The Draft Genome Sequence and Annotation of the Desert Woodrat Neotoma lepida.</title>
        <authorList>
            <person name="Campbell M."/>
            <person name="Oakeson K.F."/>
            <person name="Yandell M."/>
            <person name="Halpert J.R."/>
            <person name="Dearing D."/>
        </authorList>
    </citation>
    <scope>NUCLEOTIDE SEQUENCE [LARGE SCALE GENOMIC DNA]</scope>
    <source>
        <strain evidence="5">417</strain>
        <tissue evidence="5">Liver</tissue>
    </source>
</reference>
<feature type="transmembrane region" description="Helical" evidence="4">
    <location>
        <begin position="84"/>
        <end position="109"/>
    </location>
</feature>
<dbReference type="Proteomes" id="UP000092124">
    <property type="component" value="Unassembled WGS sequence"/>
</dbReference>
<organism evidence="5 6">
    <name type="scientific">Neotoma lepida</name>
    <name type="common">Desert woodrat</name>
    <dbReference type="NCBI Taxonomy" id="56216"/>
    <lineage>
        <taxon>Eukaryota</taxon>
        <taxon>Metazoa</taxon>
        <taxon>Chordata</taxon>
        <taxon>Craniata</taxon>
        <taxon>Vertebrata</taxon>
        <taxon>Euteleostomi</taxon>
        <taxon>Mammalia</taxon>
        <taxon>Eutheria</taxon>
        <taxon>Euarchontoglires</taxon>
        <taxon>Glires</taxon>
        <taxon>Rodentia</taxon>
        <taxon>Myomorpha</taxon>
        <taxon>Muroidea</taxon>
        <taxon>Cricetidae</taxon>
        <taxon>Neotominae</taxon>
        <taxon>Neotoma</taxon>
    </lineage>
</organism>
<dbReference type="PANTHER" id="PTHR16423">
    <property type="entry name" value="TREM-LIKE TRANSCRIPT PROTEIN"/>
    <property type="match status" value="1"/>
</dbReference>
<evidence type="ECO:0000256" key="2">
    <source>
        <dbReference type="ARBA" id="ARBA00023157"/>
    </source>
</evidence>
<dbReference type="STRING" id="56216.A0A1A6GIF9"/>
<proteinExistence type="predicted"/>
<evidence type="ECO:0000256" key="3">
    <source>
        <dbReference type="ARBA" id="ARBA00023319"/>
    </source>
</evidence>
<dbReference type="GO" id="GO:0038023">
    <property type="term" value="F:signaling receptor activity"/>
    <property type="evidence" value="ECO:0007669"/>
    <property type="project" value="TreeGrafter"/>
</dbReference>
<keyword evidence="4" id="KW-0472">Membrane</keyword>
<name>A0A1A6GIF9_NEOLE</name>
<keyword evidence="4" id="KW-0812">Transmembrane</keyword>
<accession>A0A1A6GIF9</accession>
<keyword evidence="3" id="KW-0393">Immunoglobulin domain</keyword>
<evidence type="ECO:0000313" key="5">
    <source>
        <dbReference type="EMBL" id="OBS65649.1"/>
    </source>
</evidence>
<dbReference type="GO" id="GO:0009986">
    <property type="term" value="C:cell surface"/>
    <property type="evidence" value="ECO:0007669"/>
    <property type="project" value="TreeGrafter"/>
</dbReference>
<evidence type="ECO:0000256" key="1">
    <source>
        <dbReference type="ARBA" id="ARBA00022729"/>
    </source>
</evidence>
<keyword evidence="6" id="KW-1185">Reference proteome</keyword>
<dbReference type="OrthoDB" id="9805957at2759"/>
<dbReference type="InterPro" id="IPR052314">
    <property type="entry name" value="Immune_rcpt_domain"/>
</dbReference>
<gene>
    <name evidence="5" type="ORF">A6R68_05810</name>
</gene>
<dbReference type="PANTHER" id="PTHR16423:SF7">
    <property type="entry name" value="NATURAL CYTOTOXICITY TRIGGERING RECEPTOR 2"/>
    <property type="match status" value="1"/>
</dbReference>